<sequence>MLITDSPRKKKVVLQASEWLYLAERLGINRWLDPNHPFHVFLRETPDPDTGDVRETLRSKGYMAESTQGDRLSLPQHVLDDLVVASASGKACRLTYTCGKRSYEEYLHIAGDQVIRLERLVEEACGLSIERTNGGKPLSGALAGRMKWNSRTPGELPALMMSKKQFDTVKNQTGELDRNQLAALLADMTGDVEGSIALAKCIKTPLAQGEIRFYAYSGECWELQQMQFMNNTHMNWLIRYSAKDEEDWMIATPTPRQQFQEILLKWFHQAIEAE</sequence>
<comment type="caution">
    <text evidence="1">The sequence shown here is derived from an EMBL/GenBank/DDBJ whole genome shotgun (WGS) entry which is preliminary data.</text>
</comment>
<reference evidence="1 2" key="1">
    <citation type="submission" date="2021-01" db="EMBL/GenBank/DDBJ databases">
        <title>Paenibacillus sp.nov. isolated from the rhizosphere soil of tomato plant.</title>
        <authorList>
            <person name="Thin K.K."/>
            <person name="Zhang X."/>
            <person name="He S."/>
        </authorList>
    </citation>
    <scope>NUCLEOTIDE SEQUENCE [LARGE SCALE GENOMIC DNA]</scope>
    <source>
        <strain evidence="1 2">DXFW5</strain>
    </source>
</reference>
<proteinExistence type="predicted"/>
<evidence type="ECO:0008006" key="3">
    <source>
        <dbReference type="Google" id="ProtNLM"/>
    </source>
</evidence>
<protein>
    <recommendedName>
        <fullName evidence="3">EspG family protein</fullName>
    </recommendedName>
</protein>
<organism evidence="1 2">
    <name type="scientific">Paenibacillus rhizolycopersici</name>
    <dbReference type="NCBI Taxonomy" id="2780073"/>
    <lineage>
        <taxon>Bacteria</taxon>
        <taxon>Bacillati</taxon>
        <taxon>Bacillota</taxon>
        <taxon>Bacilli</taxon>
        <taxon>Bacillales</taxon>
        <taxon>Paenibacillaceae</taxon>
        <taxon>Paenibacillus</taxon>
    </lineage>
</organism>
<gene>
    <name evidence="1" type="ORF">IM700_016115</name>
</gene>
<accession>A0ABS2HBD4</accession>
<evidence type="ECO:0000313" key="1">
    <source>
        <dbReference type="EMBL" id="MBM6997185.1"/>
    </source>
</evidence>
<dbReference type="Proteomes" id="UP001516620">
    <property type="component" value="Unassembled WGS sequence"/>
</dbReference>
<name>A0ABS2HBD4_9BACL</name>
<dbReference type="RefSeq" id="WP_193415278.1">
    <property type="nucleotide sequence ID" value="NZ_JADCNN020000015.1"/>
</dbReference>
<evidence type="ECO:0000313" key="2">
    <source>
        <dbReference type="Proteomes" id="UP001516620"/>
    </source>
</evidence>
<dbReference type="EMBL" id="JADCNN020000015">
    <property type="protein sequence ID" value="MBM6997185.1"/>
    <property type="molecule type" value="Genomic_DNA"/>
</dbReference>
<keyword evidence="2" id="KW-1185">Reference proteome</keyword>